<dbReference type="GO" id="GO:0006414">
    <property type="term" value="P:translational elongation"/>
    <property type="evidence" value="ECO:0000318"/>
    <property type="project" value="GO_Central"/>
</dbReference>
<dbReference type="GO" id="GO:0005085">
    <property type="term" value="F:guanyl-nucleotide exchange factor activity"/>
    <property type="evidence" value="ECO:0000318"/>
    <property type="project" value="GO_Central"/>
</dbReference>
<dbReference type="PANTHER" id="PTHR11595">
    <property type="entry name" value="EF-HAND AND COILED-COIL DOMAIN-CONTAINING FAMILY MEMBER"/>
    <property type="match status" value="1"/>
</dbReference>
<evidence type="ECO:0000256" key="1">
    <source>
        <dbReference type="SAM" id="Phobius"/>
    </source>
</evidence>
<proteinExistence type="predicted"/>
<dbReference type="GO" id="GO:0005829">
    <property type="term" value="C:cytosol"/>
    <property type="evidence" value="ECO:0000318"/>
    <property type="project" value="GO_Central"/>
</dbReference>
<comment type="caution">
    <text evidence="2">The sequence shown here is derived from an EMBL/GenBank/DDBJ whole genome shotgun (WGS) entry which is preliminary data.</text>
</comment>
<name>A0A2G2YG56_CAPAN</name>
<keyword evidence="2" id="KW-0251">Elongation factor</keyword>
<keyword evidence="2" id="KW-0648">Protein biosynthesis</keyword>
<accession>A0A2G2YG56</accession>
<dbReference type="EMBL" id="AYRZ02000011">
    <property type="protein sequence ID" value="PHT68700.1"/>
    <property type="molecule type" value="Genomic_DNA"/>
</dbReference>
<keyword evidence="1" id="KW-0472">Membrane</keyword>
<evidence type="ECO:0000313" key="3">
    <source>
        <dbReference type="Proteomes" id="UP000222542"/>
    </source>
</evidence>
<feature type="transmembrane region" description="Helical" evidence="1">
    <location>
        <begin position="45"/>
        <end position="67"/>
    </location>
</feature>
<dbReference type="STRING" id="4072.A0A2G2YG56"/>
<keyword evidence="3" id="KW-1185">Reference proteome</keyword>
<sequence>MSVASGRWQISHGFSRGRRKLDRIPQLSKKGKSGIYMMTLTTWNVVFLFTFGIITFHILCLVLKIFLDNDKISDFLKVHDMKTQSLLIAAPFVFTVGLDSRVERVKKASDVVLKGVDSVEKVQIHDAHTGRLNSHANPTKVNSRNVTTPNWKVISVRFGSQAAPAIAVPDKKAAKPADDNDDDDDINFFGKETEKKKKEIETREVAKASTKKKESGKLFILMDIKPWDDKTDIRNLRKLFAVLRWKVFSGEHPNWSQLTTGLRKIDHACHH</sequence>
<dbReference type="Gramene" id="PHT68700">
    <property type="protein sequence ID" value="PHT68700"/>
    <property type="gene ID" value="T459_28187"/>
</dbReference>
<dbReference type="AlphaFoldDB" id="A0A2G2YG56"/>
<dbReference type="GO" id="GO:0003746">
    <property type="term" value="F:translation elongation factor activity"/>
    <property type="evidence" value="ECO:0007669"/>
    <property type="project" value="UniProtKB-KW"/>
</dbReference>
<protein>
    <submittedName>
        <fullName evidence="2">Elongation factor 1-delta</fullName>
    </submittedName>
</protein>
<reference evidence="2 3" key="2">
    <citation type="journal article" date="2017" name="Genome Biol.">
        <title>New reference genome sequences of hot pepper reveal the massive evolution of plant disease-resistance genes by retroduplication.</title>
        <authorList>
            <person name="Kim S."/>
            <person name="Park J."/>
            <person name="Yeom S.I."/>
            <person name="Kim Y.M."/>
            <person name="Seo E."/>
            <person name="Kim K.T."/>
            <person name="Kim M.S."/>
            <person name="Lee J.M."/>
            <person name="Cheong K."/>
            <person name="Shin H.S."/>
            <person name="Kim S.B."/>
            <person name="Han K."/>
            <person name="Lee J."/>
            <person name="Park M."/>
            <person name="Lee H.A."/>
            <person name="Lee H.Y."/>
            <person name="Lee Y."/>
            <person name="Oh S."/>
            <person name="Lee J.H."/>
            <person name="Choi E."/>
            <person name="Choi E."/>
            <person name="Lee S.E."/>
            <person name="Jeon J."/>
            <person name="Kim H."/>
            <person name="Choi G."/>
            <person name="Song H."/>
            <person name="Lee J."/>
            <person name="Lee S.C."/>
            <person name="Kwon J.K."/>
            <person name="Lee H.Y."/>
            <person name="Koo N."/>
            <person name="Hong Y."/>
            <person name="Kim R.W."/>
            <person name="Kang W.H."/>
            <person name="Huh J.H."/>
            <person name="Kang B.C."/>
            <person name="Yang T.J."/>
            <person name="Lee Y.H."/>
            <person name="Bennetzen J.L."/>
            <person name="Choi D."/>
        </authorList>
    </citation>
    <scope>NUCLEOTIDE SEQUENCE [LARGE SCALE GENOMIC DNA]</scope>
    <source>
        <strain evidence="3">cv. CM334</strain>
    </source>
</reference>
<reference evidence="2 3" key="1">
    <citation type="journal article" date="2014" name="Nat. Genet.">
        <title>Genome sequence of the hot pepper provides insights into the evolution of pungency in Capsicum species.</title>
        <authorList>
            <person name="Kim S."/>
            <person name="Park M."/>
            <person name="Yeom S.I."/>
            <person name="Kim Y.M."/>
            <person name="Lee J.M."/>
            <person name="Lee H.A."/>
            <person name="Seo E."/>
            <person name="Choi J."/>
            <person name="Cheong K."/>
            <person name="Kim K.T."/>
            <person name="Jung K."/>
            <person name="Lee G.W."/>
            <person name="Oh S.K."/>
            <person name="Bae C."/>
            <person name="Kim S.B."/>
            <person name="Lee H.Y."/>
            <person name="Kim S.Y."/>
            <person name="Kim M.S."/>
            <person name="Kang B.C."/>
            <person name="Jo Y.D."/>
            <person name="Yang H.B."/>
            <person name="Jeong H.J."/>
            <person name="Kang W.H."/>
            <person name="Kwon J.K."/>
            <person name="Shin C."/>
            <person name="Lim J.Y."/>
            <person name="Park J.H."/>
            <person name="Huh J.H."/>
            <person name="Kim J.S."/>
            <person name="Kim B.D."/>
            <person name="Cohen O."/>
            <person name="Paran I."/>
            <person name="Suh M.C."/>
            <person name="Lee S.B."/>
            <person name="Kim Y.K."/>
            <person name="Shin Y."/>
            <person name="Noh S.J."/>
            <person name="Park J."/>
            <person name="Seo Y.S."/>
            <person name="Kwon S.Y."/>
            <person name="Kim H.A."/>
            <person name="Park J.M."/>
            <person name="Kim H.J."/>
            <person name="Choi S.B."/>
            <person name="Bosland P.W."/>
            <person name="Reeves G."/>
            <person name="Jo S.H."/>
            <person name="Lee B.W."/>
            <person name="Cho H.T."/>
            <person name="Choi H.S."/>
            <person name="Lee M.S."/>
            <person name="Yu Y."/>
            <person name="Do Choi Y."/>
            <person name="Park B.S."/>
            <person name="van Deynze A."/>
            <person name="Ashrafi H."/>
            <person name="Hill T."/>
            <person name="Kim W.T."/>
            <person name="Pai H.S."/>
            <person name="Ahn H.K."/>
            <person name="Yeam I."/>
            <person name="Giovannoni J.J."/>
            <person name="Rose J.K."/>
            <person name="Sorensen I."/>
            <person name="Lee S.J."/>
            <person name="Kim R.W."/>
            <person name="Choi I.Y."/>
            <person name="Choi B.S."/>
            <person name="Lim J.S."/>
            <person name="Lee Y.H."/>
            <person name="Choi D."/>
        </authorList>
    </citation>
    <scope>NUCLEOTIDE SEQUENCE [LARGE SCALE GENOMIC DNA]</scope>
    <source>
        <strain evidence="3">cv. CM334</strain>
    </source>
</reference>
<dbReference type="PANTHER" id="PTHR11595:SF84">
    <property type="entry name" value="ELONGATION FACTOR 1-BETA 1"/>
    <property type="match status" value="1"/>
</dbReference>
<dbReference type="GO" id="GO:0005853">
    <property type="term" value="C:eukaryotic translation elongation factor 1 complex"/>
    <property type="evidence" value="ECO:0007669"/>
    <property type="project" value="InterPro"/>
</dbReference>
<organism evidence="2 3">
    <name type="scientific">Capsicum annuum</name>
    <name type="common">Capsicum pepper</name>
    <dbReference type="NCBI Taxonomy" id="4072"/>
    <lineage>
        <taxon>Eukaryota</taxon>
        <taxon>Viridiplantae</taxon>
        <taxon>Streptophyta</taxon>
        <taxon>Embryophyta</taxon>
        <taxon>Tracheophyta</taxon>
        <taxon>Spermatophyta</taxon>
        <taxon>Magnoliopsida</taxon>
        <taxon>eudicotyledons</taxon>
        <taxon>Gunneridae</taxon>
        <taxon>Pentapetalae</taxon>
        <taxon>asterids</taxon>
        <taxon>lamiids</taxon>
        <taxon>Solanales</taxon>
        <taxon>Solanaceae</taxon>
        <taxon>Solanoideae</taxon>
        <taxon>Capsiceae</taxon>
        <taxon>Capsicum</taxon>
    </lineage>
</organism>
<gene>
    <name evidence="2" type="ORF">T459_28187</name>
</gene>
<keyword evidence="1" id="KW-1133">Transmembrane helix</keyword>
<dbReference type="InterPro" id="IPR049720">
    <property type="entry name" value="EF1B_bsu/dsu"/>
</dbReference>
<keyword evidence="1" id="KW-0812">Transmembrane</keyword>
<dbReference type="Proteomes" id="UP000222542">
    <property type="component" value="Unassembled WGS sequence"/>
</dbReference>
<evidence type="ECO:0000313" key="2">
    <source>
        <dbReference type="EMBL" id="PHT68700.1"/>
    </source>
</evidence>